<organism evidence="1 2">
    <name type="scientific">Cylicostephanus goldi</name>
    <name type="common">Nematode worm</name>
    <dbReference type="NCBI Taxonomy" id="71465"/>
    <lineage>
        <taxon>Eukaryota</taxon>
        <taxon>Metazoa</taxon>
        <taxon>Ecdysozoa</taxon>
        <taxon>Nematoda</taxon>
        <taxon>Chromadorea</taxon>
        <taxon>Rhabditida</taxon>
        <taxon>Rhabditina</taxon>
        <taxon>Rhabditomorpha</taxon>
        <taxon>Strongyloidea</taxon>
        <taxon>Strongylidae</taxon>
        <taxon>Cylicostephanus</taxon>
    </lineage>
</organism>
<dbReference type="AlphaFoldDB" id="A0A3P7MYV9"/>
<proteinExistence type="predicted"/>
<sequence length="43" mass="4849">MDISSIEARAMAVLHSHTPKTNWKTCNQSSEQQIFPSSLNFVI</sequence>
<reference evidence="1 2" key="1">
    <citation type="submission" date="2018-11" db="EMBL/GenBank/DDBJ databases">
        <authorList>
            <consortium name="Pathogen Informatics"/>
        </authorList>
    </citation>
    <scope>NUCLEOTIDE SEQUENCE [LARGE SCALE GENOMIC DNA]</scope>
</reference>
<keyword evidence="2" id="KW-1185">Reference proteome</keyword>
<dbReference type="Proteomes" id="UP000271889">
    <property type="component" value="Unassembled WGS sequence"/>
</dbReference>
<evidence type="ECO:0000313" key="1">
    <source>
        <dbReference type="EMBL" id="VDN35095.1"/>
    </source>
</evidence>
<gene>
    <name evidence="1" type="ORF">CGOC_LOCUS12833</name>
</gene>
<dbReference type="EMBL" id="UYRV01126080">
    <property type="protein sequence ID" value="VDN35095.1"/>
    <property type="molecule type" value="Genomic_DNA"/>
</dbReference>
<protein>
    <submittedName>
        <fullName evidence="1">Uncharacterized protein</fullName>
    </submittedName>
</protein>
<name>A0A3P7MYV9_CYLGO</name>
<evidence type="ECO:0000313" key="2">
    <source>
        <dbReference type="Proteomes" id="UP000271889"/>
    </source>
</evidence>
<accession>A0A3P7MYV9</accession>